<evidence type="ECO:0000256" key="1">
    <source>
        <dbReference type="ARBA" id="ARBA00004826"/>
    </source>
</evidence>
<dbReference type="PANTHER" id="PTHR10885">
    <property type="entry name" value="ISOPENTENYL-DIPHOSPHATE DELTA-ISOMERASE"/>
    <property type="match status" value="1"/>
</dbReference>
<evidence type="ECO:0000256" key="8">
    <source>
        <dbReference type="ARBA" id="ARBA00023229"/>
    </source>
</evidence>
<organism evidence="12 13">
    <name type="scientific">Sphingobacterium corticis</name>
    <dbReference type="NCBI Taxonomy" id="1812823"/>
    <lineage>
        <taxon>Bacteria</taxon>
        <taxon>Pseudomonadati</taxon>
        <taxon>Bacteroidota</taxon>
        <taxon>Sphingobacteriia</taxon>
        <taxon>Sphingobacteriales</taxon>
        <taxon>Sphingobacteriaceae</taxon>
        <taxon>Sphingobacterium</taxon>
    </lineage>
</organism>
<dbReference type="EMBL" id="JBHUMA010000006">
    <property type="protein sequence ID" value="MFD2599151.1"/>
    <property type="molecule type" value="Genomic_DNA"/>
</dbReference>
<keyword evidence="8" id="KW-0414">Isoprene biosynthesis</keyword>
<keyword evidence="9 12" id="KW-0413">Isomerase</keyword>
<evidence type="ECO:0000256" key="3">
    <source>
        <dbReference type="ARBA" id="ARBA00012057"/>
    </source>
</evidence>
<name>A0ABW5NJ46_9SPHI</name>
<dbReference type="CDD" id="cd02885">
    <property type="entry name" value="NUDIX_IPP_Isomerase"/>
    <property type="match status" value="1"/>
</dbReference>
<keyword evidence="13" id="KW-1185">Reference proteome</keyword>
<evidence type="ECO:0000256" key="6">
    <source>
        <dbReference type="ARBA" id="ARBA00022842"/>
    </source>
</evidence>
<dbReference type="PIRSF" id="PIRSF018427">
    <property type="entry name" value="Isopntndiph_ism"/>
    <property type="match status" value="1"/>
</dbReference>
<accession>A0ABW5NJ46</accession>
<evidence type="ECO:0000256" key="10">
    <source>
        <dbReference type="NCBIfam" id="TIGR02150"/>
    </source>
</evidence>
<keyword evidence="6" id="KW-0460">Magnesium</keyword>
<dbReference type="NCBIfam" id="TIGR02150">
    <property type="entry name" value="IPP_isom_1"/>
    <property type="match status" value="1"/>
</dbReference>
<dbReference type="GO" id="GO:0004452">
    <property type="term" value="F:isopentenyl-diphosphate delta-isomerase activity"/>
    <property type="evidence" value="ECO:0007669"/>
    <property type="project" value="UniProtKB-EC"/>
</dbReference>
<sequence length="182" mass="21131">MERNKVVLVDQYDQQLGEMDKLLAHQRGELHRAFSVFIFNSQGKMLIHQRASHKYHGGGLWTNACCSHPQMGEELKSAAQERLQFEMGLVCGLQHVHEFVYHAEVENNLIEHEYDHVFFGSTNQLPNPNPDEVSAFKWISVDDLLREVAEKPQEFTYWFKSVLEDLLMKIKDLTISLENTSQ</sequence>
<evidence type="ECO:0000259" key="11">
    <source>
        <dbReference type="PROSITE" id="PS51462"/>
    </source>
</evidence>
<dbReference type="Gene3D" id="3.90.79.10">
    <property type="entry name" value="Nucleoside Triphosphate Pyrophosphohydrolase"/>
    <property type="match status" value="1"/>
</dbReference>
<evidence type="ECO:0000256" key="2">
    <source>
        <dbReference type="ARBA" id="ARBA00007579"/>
    </source>
</evidence>
<comment type="caution">
    <text evidence="12">The sequence shown here is derived from an EMBL/GenBank/DDBJ whole genome shotgun (WGS) entry which is preliminary data.</text>
</comment>
<dbReference type="RefSeq" id="WP_380869277.1">
    <property type="nucleotide sequence ID" value="NZ_JBHUMA010000006.1"/>
</dbReference>
<proteinExistence type="inferred from homology"/>
<evidence type="ECO:0000256" key="7">
    <source>
        <dbReference type="ARBA" id="ARBA00023211"/>
    </source>
</evidence>
<evidence type="ECO:0000256" key="4">
    <source>
        <dbReference type="ARBA" id="ARBA00022490"/>
    </source>
</evidence>
<evidence type="ECO:0000313" key="13">
    <source>
        <dbReference type="Proteomes" id="UP001597393"/>
    </source>
</evidence>
<reference evidence="13" key="1">
    <citation type="journal article" date="2019" name="Int. J. Syst. Evol. Microbiol.">
        <title>The Global Catalogue of Microorganisms (GCM) 10K type strain sequencing project: providing services to taxonomists for standard genome sequencing and annotation.</title>
        <authorList>
            <consortium name="The Broad Institute Genomics Platform"/>
            <consortium name="The Broad Institute Genome Sequencing Center for Infectious Disease"/>
            <person name="Wu L."/>
            <person name="Ma J."/>
        </authorList>
    </citation>
    <scope>NUCLEOTIDE SEQUENCE [LARGE SCALE GENOMIC DNA]</scope>
    <source>
        <strain evidence="13">KCTC 42248</strain>
    </source>
</reference>
<keyword evidence="5" id="KW-0479">Metal-binding</keyword>
<protein>
    <recommendedName>
        <fullName evidence="3 10">Isopentenyl-diphosphate delta-isomerase</fullName>
        <ecNumber evidence="3 10">5.3.3.2</ecNumber>
    </recommendedName>
</protein>
<dbReference type="HAMAP" id="MF_00202">
    <property type="entry name" value="Idi"/>
    <property type="match status" value="1"/>
</dbReference>
<dbReference type="InterPro" id="IPR056375">
    <property type="entry name" value="Idi_bact"/>
</dbReference>
<dbReference type="InterPro" id="IPR000086">
    <property type="entry name" value="NUDIX_hydrolase_dom"/>
</dbReference>
<keyword evidence="4" id="KW-0963">Cytoplasm</keyword>
<dbReference type="NCBIfam" id="NF002995">
    <property type="entry name" value="PRK03759.1"/>
    <property type="match status" value="1"/>
</dbReference>
<feature type="domain" description="Nudix hydrolase" evidence="11">
    <location>
        <begin position="29"/>
        <end position="161"/>
    </location>
</feature>
<dbReference type="SUPFAM" id="SSF55811">
    <property type="entry name" value="Nudix"/>
    <property type="match status" value="1"/>
</dbReference>
<evidence type="ECO:0000313" key="12">
    <source>
        <dbReference type="EMBL" id="MFD2599151.1"/>
    </source>
</evidence>
<dbReference type="PROSITE" id="PS51462">
    <property type="entry name" value="NUDIX"/>
    <property type="match status" value="1"/>
</dbReference>
<evidence type="ECO:0000256" key="9">
    <source>
        <dbReference type="ARBA" id="ARBA00023235"/>
    </source>
</evidence>
<keyword evidence="7" id="KW-0464">Manganese</keyword>
<gene>
    <name evidence="12" type="primary">idi</name>
    <name evidence="12" type="ORF">ACFSQ3_09310</name>
</gene>
<dbReference type="Proteomes" id="UP001597393">
    <property type="component" value="Unassembled WGS sequence"/>
</dbReference>
<dbReference type="PANTHER" id="PTHR10885:SF0">
    <property type="entry name" value="ISOPENTENYL-DIPHOSPHATE DELTA-ISOMERASE"/>
    <property type="match status" value="1"/>
</dbReference>
<dbReference type="Pfam" id="PF00293">
    <property type="entry name" value="NUDIX"/>
    <property type="match status" value="1"/>
</dbReference>
<dbReference type="EC" id="5.3.3.2" evidence="3 10"/>
<comment type="pathway">
    <text evidence="1">Isoprenoid biosynthesis; dimethylallyl diphosphate biosynthesis; dimethylallyl diphosphate from isopentenyl diphosphate: step 1/1.</text>
</comment>
<dbReference type="InterPro" id="IPR011876">
    <property type="entry name" value="IsopentenylPP_isomerase_typ1"/>
</dbReference>
<dbReference type="InterPro" id="IPR015797">
    <property type="entry name" value="NUDIX_hydrolase-like_dom_sf"/>
</dbReference>
<evidence type="ECO:0000256" key="5">
    <source>
        <dbReference type="ARBA" id="ARBA00022723"/>
    </source>
</evidence>
<comment type="similarity">
    <text evidence="2">Belongs to the IPP isomerase type 1 family.</text>
</comment>